<dbReference type="InterPro" id="IPR009100">
    <property type="entry name" value="AcylCoA_DH/oxidase_NM_dom_sf"/>
</dbReference>
<dbReference type="GO" id="GO:0055088">
    <property type="term" value="P:lipid homeostasis"/>
    <property type="evidence" value="ECO:0007669"/>
    <property type="project" value="TreeGrafter"/>
</dbReference>
<gene>
    <name evidence="3" type="ORF">ElyMa_005042600</name>
</gene>
<dbReference type="GO" id="GO:0071949">
    <property type="term" value="F:FAD binding"/>
    <property type="evidence" value="ECO:0007669"/>
    <property type="project" value="InterPro"/>
</dbReference>
<dbReference type="SUPFAM" id="SSF56645">
    <property type="entry name" value="Acyl-CoA dehydrogenase NM domain-like"/>
    <property type="match status" value="1"/>
</dbReference>
<name>A0AAV4JC44_9GAST</name>
<dbReference type="FunFam" id="1.10.540.10:FF:000006">
    <property type="entry name" value="Acyl-coenzyme A oxidase"/>
    <property type="match status" value="1"/>
</dbReference>
<dbReference type="InterPro" id="IPR012258">
    <property type="entry name" value="Acyl-CoA_oxidase"/>
</dbReference>
<keyword evidence="4" id="KW-1185">Reference proteome</keyword>
<dbReference type="GO" id="GO:0003997">
    <property type="term" value="F:acyl-CoA oxidase activity"/>
    <property type="evidence" value="ECO:0007669"/>
    <property type="project" value="InterPro"/>
</dbReference>
<dbReference type="GO" id="GO:0005504">
    <property type="term" value="F:fatty acid binding"/>
    <property type="evidence" value="ECO:0007669"/>
    <property type="project" value="TreeGrafter"/>
</dbReference>
<feature type="domain" description="Acyl-coenzyme A oxidase N-terminal" evidence="2">
    <location>
        <begin position="187"/>
        <end position="220"/>
    </location>
</feature>
<dbReference type="InterPro" id="IPR037069">
    <property type="entry name" value="AcylCoA_DH/ox_N_sf"/>
</dbReference>
<dbReference type="PANTHER" id="PTHR10909:SF250">
    <property type="entry name" value="PEROXISOMAL ACYL-COENZYME A OXIDASE 1"/>
    <property type="match status" value="1"/>
</dbReference>
<proteinExistence type="predicted"/>
<protein>
    <submittedName>
        <fullName evidence="3">Peroxisomal acyl-coenzyme A oxidase 1</fullName>
    </submittedName>
</protein>
<comment type="pathway">
    <text evidence="1">Lipid metabolism; peroxisomal fatty acid beta-oxidation.</text>
</comment>
<dbReference type="GO" id="GO:0033540">
    <property type="term" value="P:fatty acid beta-oxidation using acyl-CoA oxidase"/>
    <property type="evidence" value="ECO:0007669"/>
    <property type="project" value="TreeGrafter"/>
</dbReference>
<dbReference type="AlphaFoldDB" id="A0AAV4JC44"/>
<organism evidence="3 4">
    <name type="scientific">Elysia marginata</name>
    <dbReference type="NCBI Taxonomy" id="1093978"/>
    <lineage>
        <taxon>Eukaryota</taxon>
        <taxon>Metazoa</taxon>
        <taxon>Spiralia</taxon>
        <taxon>Lophotrochozoa</taxon>
        <taxon>Mollusca</taxon>
        <taxon>Gastropoda</taxon>
        <taxon>Heterobranchia</taxon>
        <taxon>Euthyneura</taxon>
        <taxon>Panpulmonata</taxon>
        <taxon>Sacoglossa</taxon>
        <taxon>Placobranchoidea</taxon>
        <taxon>Plakobranchidae</taxon>
        <taxon>Elysia</taxon>
    </lineage>
</organism>
<evidence type="ECO:0000256" key="1">
    <source>
        <dbReference type="ARBA" id="ARBA00004846"/>
    </source>
</evidence>
<dbReference type="GO" id="GO:0005777">
    <property type="term" value="C:peroxisome"/>
    <property type="evidence" value="ECO:0007669"/>
    <property type="project" value="InterPro"/>
</dbReference>
<dbReference type="Pfam" id="PF14749">
    <property type="entry name" value="Acyl-CoA_ox_N"/>
    <property type="match status" value="2"/>
</dbReference>
<comment type="caution">
    <text evidence="3">The sequence shown here is derived from an EMBL/GenBank/DDBJ whole genome shotgun (WGS) entry which is preliminary data.</text>
</comment>
<evidence type="ECO:0000313" key="3">
    <source>
        <dbReference type="EMBL" id="GFS19855.1"/>
    </source>
</evidence>
<dbReference type="Gene3D" id="1.10.540.10">
    <property type="entry name" value="Acyl-CoA dehydrogenase/oxidase, N-terminal domain"/>
    <property type="match status" value="2"/>
</dbReference>
<accession>A0AAV4JC44</accession>
<dbReference type="InterPro" id="IPR029320">
    <property type="entry name" value="Acyl-CoA_ox_N"/>
</dbReference>
<dbReference type="PANTHER" id="PTHR10909">
    <property type="entry name" value="ELECTRON TRANSPORT OXIDOREDUCTASE"/>
    <property type="match status" value="1"/>
</dbReference>
<evidence type="ECO:0000259" key="2">
    <source>
        <dbReference type="Pfam" id="PF14749"/>
    </source>
</evidence>
<sequence>MRAKEATHREVVGRYKGMERADRCHFKSTPGVQTSSIMSTKVNPDLASVRAQATFDPLELTHYLYGGPEKVKRKRYLQNLAIQEYKRQGCKDFTDLSRDEQYTEAMHKITVIYRKLKELGIMQNITETHYFREPFLGDSPDPTELHTSMFCDTLTMQATKEQRDKWIPLAENYAIVGTAFIREPADLTGLHRSMFSDTLSRLGTKEQKHKWIPLAQNFAILGTYAQTELGHDRILGIPLIRLDFTGACSLTRSADWEPRSRNTSGSLLPRTLLYWAHMLRLS</sequence>
<evidence type="ECO:0000313" key="4">
    <source>
        <dbReference type="Proteomes" id="UP000762676"/>
    </source>
</evidence>
<reference evidence="3 4" key="1">
    <citation type="journal article" date="2021" name="Elife">
        <title>Chloroplast acquisition without the gene transfer in kleptoplastic sea slugs, Plakobranchus ocellatus.</title>
        <authorList>
            <person name="Maeda T."/>
            <person name="Takahashi S."/>
            <person name="Yoshida T."/>
            <person name="Shimamura S."/>
            <person name="Takaki Y."/>
            <person name="Nagai Y."/>
            <person name="Toyoda A."/>
            <person name="Suzuki Y."/>
            <person name="Arimoto A."/>
            <person name="Ishii H."/>
            <person name="Satoh N."/>
            <person name="Nishiyama T."/>
            <person name="Hasebe M."/>
            <person name="Maruyama T."/>
            <person name="Minagawa J."/>
            <person name="Obokata J."/>
            <person name="Shigenobu S."/>
        </authorList>
    </citation>
    <scope>NUCLEOTIDE SEQUENCE [LARGE SCALE GENOMIC DNA]</scope>
</reference>
<feature type="domain" description="Acyl-coenzyme A oxidase N-terminal" evidence="2">
    <location>
        <begin position="56"/>
        <end position="176"/>
    </location>
</feature>
<dbReference type="Proteomes" id="UP000762676">
    <property type="component" value="Unassembled WGS sequence"/>
</dbReference>
<dbReference type="EMBL" id="BMAT01010082">
    <property type="protein sequence ID" value="GFS19855.1"/>
    <property type="molecule type" value="Genomic_DNA"/>
</dbReference>